<sequence length="270" mass="32022">MDIKSKHIQQQYEGYLQTPALWENVPVFGLHQFKTPKQAITVFNRETPKNLRLGKLVEFFVSSELSQNNDIKTLLENYQVQNGKHTIGEIDCILLHENKPIHLEVVYKFYLYDENVGTTEIEHWIGPNRNDTLIKKLSKLKEKQLPLLYNEYTEPILDKLHLKSEEISQAVLFKAQLFTPYKETIGFENLNKDCLKGFYVNVSDINQFHDCKFYIPSKKNWLSEVHLQVDWMVYKQFSEQINILTEQKMSPLCWIKFPNGLTKKFFVVWW</sequence>
<gene>
    <name evidence="1" type="ORF">JM658_05375</name>
</gene>
<reference evidence="1 2" key="1">
    <citation type="submission" date="2021-01" db="EMBL/GenBank/DDBJ databases">
        <title>Genome sequencing of Joostella atrarenae M1-2 (= KCTC 23194).</title>
        <authorList>
            <person name="Zakaria M.R."/>
            <person name="Lam M.Q."/>
            <person name="Chong C.S."/>
        </authorList>
    </citation>
    <scope>NUCLEOTIDE SEQUENCE [LARGE SCALE GENOMIC DNA]</scope>
    <source>
        <strain evidence="1 2">M1-2</strain>
    </source>
</reference>
<evidence type="ECO:0000313" key="2">
    <source>
        <dbReference type="Proteomes" id="UP000829517"/>
    </source>
</evidence>
<dbReference type="EMBL" id="JAETXX010000002">
    <property type="protein sequence ID" value="MCF8714255.1"/>
    <property type="molecule type" value="Genomic_DNA"/>
</dbReference>
<accession>A0ABS9J1N1</accession>
<organism evidence="1 2">
    <name type="scientific">Joostella atrarenae</name>
    <dbReference type="NCBI Taxonomy" id="679257"/>
    <lineage>
        <taxon>Bacteria</taxon>
        <taxon>Pseudomonadati</taxon>
        <taxon>Bacteroidota</taxon>
        <taxon>Flavobacteriia</taxon>
        <taxon>Flavobacteriales</taxon>
        <taxon>Flavobacteriaceae</taxon>
        <taxon>Joostella</taxon>
    </lineage>
</organism>
<protein>
    <submittedName>
        <fullName evidence="1">DUF1853 family protein</fullName>
    </submittedName>
</protein>
<dbReference type="InterPro" id="IPR015003">
    <property type="entry name" value="DUF1853"/>
</dbReference>
<proteinExistence type="predicted"/>
<comment type="caution">
    <text evidence="1">The sequence shown here is derived from an EMBL/GenBank/DDBJ whole genome shotgun (WGS) entry which is preliminary data.</text>
</comment>
<name>A0ABS9J1N1_9FLAO</name>
<keyword evidence="2" id="KW-1185">Reference proteome</keyword>
<dbReference type="Pfam" id="PF08907">
    <property type="entry name" value="DUF1853"/>
    <property type="match status" value="1"/>
</dbReference>
<dbReference type="Proteomes" id="UP000829517">
    <property type="component" value="Unassembled WGS sequence"/>
</dbReference>
<evidence type="ECO:0000313" key="1">
    <source>
        <dbReference type="EMBL" id="MCF8714255.1"/>
    </source>
</evidence>